<evidence type="ECO:0000313" key="2">
    <source>
        <dbReference type="EMBL" id="PIR78053.1"/>
    </source>
</evidence>
<sequence>YFEDHDELYWNVTGNGWDVAIENVQTTVALPASSAVQNSQITCYTGLAG</sequence>
<dbReference type="EMBL" id="PFBU01000070">
    <property type="protein sequence ID" value="PIR78053.1"/>
    <property type="molecule type" value="Genomic_DNA"/>
</dbReference>
<organism evidence="2 3">
    <name type="scientific">Candidatus Magasanikbacteria bacterium CG10_big_fil_rev_8_21_14_0_10_36_16</name>
    <dbReference type="NCBI Taxonomy" id="1974645"/>
    <lineage>
        <taxon>Bacteria</taxon>
        <taxon>Candidatus Magasanikiibacteriota</taxon>
    </lineage>
</organism>
<proteinExistence type="predicted"/>
<accession>A0A2H0U029</accession>
<dbReference type="InterPro" id="IPR018702">
    <property type="entry name" value="DUF2207"/>
</dbReference>
<feature type="non-terminal residue" evidence="2">
    <location>
        <position position="1"/>
    </location>
</feature>
<evidence type="ECO:0000259" key="1">
    <source>
        <dbReference type="Pfam" id="PF09972"/>
    </source>
</evidence>
<protein>
    <recommendedName>
        <fullName evidence="1">DUF2207 domain-containing protein</fullName>
    </recommendedName>
</protein>
<comment type="caution">
    <text evidence="2">The sequence shown here is derived from an EMBL/GenBank/DDBJ whole genome shotgun (WGS) entry which is preliminary data.</text>
</comment>
<name>A0A2H0U029_9BACT</name>
<evidence type="ECO:0000313" key="3">
    <source>
        <dbReference type="Proteomes" id="UP000230852"/>
    </source>
</evidence>
<feature type="non-terminal residue" evidence="2">
    <location>
        <position position="49"/>
    </location>
</feature>
<reference evidence="3" key="1">
    <citation type="submission" date="2017-09" db="EMBL/GenBank/DDBJ databases">
        <title>Depth-based differentiation of microbial function through sediment-hosted aquifers and enrichment of novel symbionts in the deep terrestrial subsurface.</title>
        <authorList>
            <person name="Probst A.J."/>
            <person name="Ladd B."/>
            <person name="Jarett J.K."/>
            <person name="Geller-Mcgrath D.E."/>
            <person name="Sieber C.M.K."/>
            <person name="Emerson J.B."/>
            <person name="Anantharaman K."/>
            <person name="Thomas B.C."/>
            <person name="Malmstrom R."/>
            <person name="Stieglmeier M."/>
            <person name="Klingl A."/>
            <person name="Woyke T."/>
            <person name="Ryan C.M."/>
            <person name="Banfield J.F."/>
        </authorList>
    </citation>
    <scope>NUCLEOTIDE SEQUENCE [LARGE SCALE GENOMIC DNA]</scope>
</reference>
<gene>
    <name evidence="2" type="ORF">COU28_03730</name>
</gene>
<dbReference type="AlphaFoldDB" id="A0A2H0U029"/>
<dbReference type="Proteomes" id="UP000230852">
    <property type="component" value="Unassembled WGS sequence"/>
</dbReference>
<feature type="domain" description="DUF2207" evidence="1">
    <location>
        <begin position="1"/>
        <end position="44"/>
    </location>
</feature>
<dbReference type="Pfam" id="PF09972">
    <property type="entry name" value="DUF2207"/>
    <property type="match status" value="1"/>
</dbReference>